<evidence type="ECO:0000313" key="2">
    <source>
        <dbReference type="Proteomes" id="UP000191160"/>
    </source>
</evidence>
<accession>A0A1T1GUJ4</accession>
<sequence length="196" mass="22429">MNDFFLANNRSIKIKVLGNDVEVKQLQIFNFDIWSPIASVIRDSLKQSDYSDLIGAGLVKDYGAHVFQLCSMCTDTEMESLLDLAESDPLEFSHLLKHVIEVNGAYFKEDVKPGPKIRKKKGGVEQTWFDSFQYLIAYGHRHEDILQMTYGAFVGYLKAAEKYQRSRGKFDSNIIRAAHHADKKGFLTFQDELSKH</sequence>
<gene>
    <name evidence="1" type="ORF">B1202_11910</name>
</gene>
<keyword evidence="2" id="KW-1185">Reference proteome</keyword>
<dbReference type="RefSeq" id="WP_078190818.1">
    <property type="nucleotide sequence ID" value="NZ_JAMCOZ010000009.1"/>
</dbReference>
<dbReference type="AlphaFoldDB" id="A0A1T1GUJ4"/>
<protein>
    <submittedName>
        <fullName evidence="1">Uncharacterized protein</fullName>
    </submittedName>
</protein>
<name>A0A1T1GUJ4_9GAMM</name>
<comment type="caution">
    <text evidence="1">The sequence shown here is derived from an EMBL/GenBank/DDBJ whole genome shotgun (WGS) entry which is preliminary data.</text>
</comment>
<proteinExistence type="predicted"/>
<dbReference type="Proteomes" id="UP000191160">
    <property type="component" value="Unassembled WGS sequence"/>
</dbReference>
<dbReference type="EMBL" id="MVKX01000007">
    <property type="protein sequence ID" value="OOV81253.1"/>
    <property type="molecule type" value="Genomic_DNA"/>
</dbReference>
<evidence type="ECO:0000313" key="1">
    <source>
        <dbReference type="EMBL" id="OOV81253.1"/>
    </source>
</evidence>
<organism evidence="1 2">
    <name type="scientific">Acinetobacter amyesii</name>
    <dbReference type="NCBI Taxonomy" id="2942470"/>
    <lineage>
        <taxon>Bacteria</taxon>
        <taxon>Pseudomonadati</taxon>
        <taxon>Pseudomonadota</taxon>
        <taxon>Gammaproteobacteria</taxon>
        <taxon>Moraxellales</taxon>
        <taxon>Moraxellaceae</taxon>
        <taxon>Acinetobacter</taxon>
    </lineage>
</organism>
<reference evidence="1 2" key="1">
    <citation type="submission" date="2017-02" db="EMBL/GenBank/DDBJ databases">
        <title>Acinetobacter sp. ANC 4945, whole genome shotgun sequencing project.</title>
        <authorList>
            <person name="Radolfova-Krizova L."/>
            <person name="Al Atrouni A."/>
            <person name="Nemec A."/>
        </authorList>
    </citation>
    <scope>NUCLEOTIDE SEQUENCE [LARGE SCALE GENOMIC DNA]</scope>
    <source>
        <strain evidence="1 2">ANC 4945</strain>
    </source>
</reference>